<sequence length="75" mass="8275">MQEAVRDAAEIVVGIARYDDIPAPEPEFLPDQPTGAVTRSTNKNSIVRGCHLILSEDITLKPVHHRGIFATSRPR</sequence>
<gene>
    <name evidence="1" type="ORF">AArc1_0347</name>
</gene>
<name>A0A346PAZ6_9EURY</name>
<proteinExistence type="predicted"/>
<protein>
    <submittedName>
        <fullName evidence="1">IS4 transposase</fullName>
    </submittedName>
</protein>
<accession>A0A346PAZ6</accession>
<dbReference type="EMBL" id="CP024047">
    <property type="protein sequence ID" value="AXR76691.1"/>
    <property type="molecule type" value="Genomic_DNA"/>
</dbReference>
<evidence type="ECO:0000313" key="2">
    <source>
        <dbReference type="Proteomes" id="UP000258707"/>
    </source>
</evidence>
<reference evidence="2" key="1">
    <citation type="submission" date="2017-10" db="EMBL/GenBank/DDBJ databases">
        <title>Phenotypic and genomic properties of facultatively anaerobic sulfur-reducing natronoarchaea from hypersaline soda lakes.</title>
        <authorList>
            <person name="Sorokin D.Y."/>
            <person name="Kublanov I.V."/>
            <person name="Roman P."/>
            <person name="Sinninghe Damste J.S."/>
            <person name="Golyshin P.N."/>
            <person name="Rojo D."/>
            <person name="Ciordia S."/>
            <person name="Mena Md.C."/>
            <person name="Ferrer M."/>
            <person name="Messina E."/>
            <person name="Smedile F."/>
            <person name="La Spada G."/>
            <person name="La Cono V."/>
            <person name="Yakimov M.M."/>
        </authorList>
    </citation>
    <scope>NUCLEOTIDE SEQUENCE [LARGE SCALE GENOMIC DNA]</scope>
    <source>
        <strain evidence="2">AArc1</strain>
    </source>
</reference>
<organism evidence="1 2">
    <name type="scientific">Natrarchaeobaculum sulfurireducens</name>
    <dbReference type="NCBI Taxonomy" id="2044521"/>
    <lineage>
        <taxon>Archaea</taxon>
        <taxon>Methanobacteriati</taxon>
        <taxon>Methanobacteriota</taxon>
        <taxon>Stenosarchaea group</taxon>
        <taxon>Halobacteria</taxon>
        <taxon>Halobacteriales</taxon>
        <taxon>Natrialbaceae</taxon>
        <taxon>Natrarchaeobaculum</taxon>
    </lineage>
</organism>
<dbReference type="Proteomes" id="UP000258707">
    <property type="component" value="Chromosome"/>
</dbReference>
<dbReference type="KEGG" id="nan:AArc1_0347"/>
<evidence type="ECO:0000313" key="1">
    <source>
        <dbReference type="EMBL" id="AXR76691.1"/>
    </source>
</evidence>
<dbReference type="AlphaFoldDB" id="A0A346PAZ6"/>